<dbReference type="Gene3D" id="3.10.129.10">
    <property type="entry name" value="Hotdog Thioesterase"/>
    <property type="match status" value="1"/>
</dbReference>
<dbReference type="InterPro" id="IPR029069">
    <property type="entry name" value="HotDog_dom_sf"/>
</dbReference>
<proteinExistence type="predicted"/>
<dbReference type="OrthoDB" id="5538558at2759"/>
<dbReference type="CDD" id="cd00586">
    <property type="entry name" value="4HBT"/>
    <property type="match status" value="1"/>
</dbReference>
<dbReference type="SUPFAM" id="SSF54637">
    <property type="entry name" value="Thioesterase/thiol ester dehydrase-isomerase"/>
    <property type="match status" value="1"/>
</dbReference>
<dbReference type="InterPro" id="IPR050563">
    <property type="entry name" value="4-hydroxybenzoyl-CoA_TE"/>
</dbReference>
<evidence type="ECO:0008006" key="3">
    <source>
        <dbReference type="Google" id="ProtNLM"/>
    </source>
</evidence>
<accession>A0A316U9B8</accession>
<dbReference type="EMBL" id="KZ819324">
    <property type="protein sequence ID" value="PWN21772.1"/>
    <property type="molecule type" value="Genomic_DNA"/>
</dbReference>
<dbReference type="PANTHER" id="PTHR31793:SF39">
    <property type="entry name" value="THIOESTERASE_THIOL ESTER DEHYDRASE-ISOMERASE"/>
    <property type="match status" value="1"/>
</dbReference>
<sequence>MLLTKSPHAVGLGPKALLKRYTRSFSALQGPSPSLRALASRLEEMGYDAETLYPQTIVWGSHDAFNHVNNVHFVRYFESQRMVFAESIARDLGEERQKEIVTGKGVSFILAGINIKYRRPVTYPDTLLIGTKADCPLQEGTDRFTLSSAAYSLKAWEAHQSQSGSREPGPVCVADALCVTYDYDKLAKCAMPKDMRKAFNSRGKTV</sequence>
<dbReference type="AlphaFoldDB" id="A0A316U9B8"/>
<organism evidence="1 2">
    <name type="scientific">Pseudomicrostroma glucosiphilum</name>
    <dbReference type="NCBI Taxonomy" id="1684307"/>
    <lineage>
        <taxon>Eukaryota</taxon>
        <taxon>Fungi</taxon>
        <taxon>Dikarya</taxon>
        <taxon>Basidiomycota</taxon>
        <taxon>Ustilaginomycotina</taxon>
        <taxon>Exobasidiomycetes</taxon>
        <taxon>Microstromatales</taxon>
        <taxon>Microstromatales incertae sedis</taxon>
        <taxon>Pseudomicrostroma</taxon>
    </lineage>
</organism>
<evidence type="ECO:0000313" key="1">
    <source>
        <dbReference type="EMBL" id="PWN21772.1"/>
    </source>
</evidence>
<dbReference type="GeneID" id="37015906"/>
<keyword evidence="2" id="KW-1185">Reference proteome</keyword>
<reference evidence="1 2" key="1">
    <citation type="journal article" date="2018" name="Mol. Biol. Evol.">
        <title>Broad Genomic Sampling Reveals a Smut Pathogenic Ancestry of the Fungal Clade Ustilaginomycotina.</title>
        <authorList>
            <person name="Kijpornyongpan T."/>
            <person name="Mondo S.J."/>
            <person name="Barry K."/>
            <person name="Sandor L."/>
            <person name="Lee J."/>
            <person name="Lipzen A."/>
            <person name="Pangilinan J."/>
            <person name="LaButti K."/>
            <person name="Hainaut M."/>
            <person name="Henrissat B."/>
            <person name="Grigoriev I.V."/>
            <person name="Spatafora J.W."/>
            <person name="Aime M.C."/>
        </authorList>
    </citation>
    <scope>NUCLEOTIDE SEQUENCE [LARGE SCALE GENOMIC DNA]</scope>
    <source>
        <strain evidence="1 2">MCA 4718</strain>
    </source>
</reference>
<name>A0A316U9B8_9BASI</name>
<gene>
    <name evidence="1" type="ORF">BCV69DRAFT_297983</name>
</gene>
<protein>
    <recommendedName>
        <fullName evidence="3">Thioesterase/thiol ester dehydrase-isomerase</fullName>
    </recommendedName>
</protein>
<dbReference type="Pfam" id="PF13279">
    <property type="entry name" value="4HBT_2"/>
    <property type="match status" value="1"/>
</dbReference>
<evidence type="ECO:0000313" key="2">
    <source>
        <dbReference type="Proteomes" id="UP000245942"/>
    </source>
</evidence>
<dbReference type="GO" id="GO:0047617">
    <property type="term" value="F:fatty acyl-CoA hydrolase activity"/>
    <property type="evidence" value="ECO:0007669"/>
    <property type="project" value="TreeGrafter"/>
</dbReference>
<dbReference type="Proteomes" id="UP000245942">
    <property type="component" value="Unassembled WGS sequence"/>
</dbReference>
<dbReference type="PANTHER" id="PTHR31793">
    <property type="entry name" value="4-HYDROXYBENZOYL-COA THIOESTERASE FAMILY MEMBER"/>
    <property type="match status" value="1"/>
</dbReference>
<dbReference type="RefSeq" id="XP_025348932.1">
    <property type="nucleotide sequence ID" value="XM_025494172.1"/>
</dbReference>